<evidence type="ECO:0000313" key="15">
    <source>
        <dbReference type="EMBL" id="KAB1649271.1"/>
    </source>
</evidence>
<dbReference type="GO" id="GO:0045892">
    <property type="term" value="P:negative regulation of DNA-templated transcription"/>
    <property type="evidence" value="ECO:0007669"/>
    <property type="project" value="TreeGrafter"/>
</dbReference>
<feature type="compositionally biased region" description="Low complexity" evidence="13">
    <location>
        <begin position="271"/>
        <end position="281"/>
    </location>
</feature>
<dbReference type="InterPro" id="IPR007167">
    <property type="entry name" value="Fe-transptr_FeoA-like"/>
</dbReference>
<dbReference type="InterPro" id="IPR036421">
    <property type="entry name" value="Fe_dep_repressor_sf"/>
</dbReference>
<dbReference type="AlphaFoldDB" id="A0A6H9WNI7"/>
<keyword evidence="16" id="KW-1185">Reference proteome</keyword>
<dbReference type="GO" id="GO:0046983">
    <property type="term" value="F:protein dimerization activity"/>
    <property type="evidence" value="ECO:0007669"/>
    <property type="project" value="InterPro"/>
</dbReference>
<keyword evidence="8" id="KW-0238">DNA-binding</keyword>
<evidence type="ECO:0000256" key="10">
    <source>
        <dbReference type="ARBA" id="ARBA00023163"/>
    </source>
</evidence>
<evidence type="ECO:0000256" key="9">
    <source>
        <dbReference type="ARBA" id="ARBA00023159"/>
    </source>
</evidence>
<dbReference type="InterPro" id="IPR022689">
    <property type="entry name" value="Iron_dep_repressor"/>
</dbReference>
<keyword evidence="9" id="KW-0010">Activator</keyword>
<sequence>MSVSELSASSQNYLKSVWSLQEWSDEPVTPSRLAAKVGVKMPTASDAVRKLTEQGLLEHAPYGAVTLTPTGRTHAVAMIRRHRLIETFLVQVLGYRWDQVHDEAETLEHAVSDFMVDRIDALLEHPDRDPHGDPIPAADGAVVRPDAARLTDLAPGTTAVVERIADDDAGLLQFFTERGIGVGSSISVRAGAPYSGAIDVLVGEDDAPVALGDGATDAVWVRPAPGLTIASPEADGAAPAPAAAEPPGTEPAGPAGPGSTGTARRRRPSRDSPSAAAKTRP</sequence>
<evidence type="ECO:0000256" key="5">
    <source>
        <dbReference type="ARBA" id="ARBA00022491"/>
    </source>
</evidence>
<evidence type="ECO:0000256" key="11">
    <source>
        <dbReference type="ARBA" id="ARBA00023211"/>
    </source>
</evidence>
<dbReference type="InterPro" id="IPR022687">
    <property type="entry name" value="HTH_DTXR"/>
</dbReference>
<dbReference type="GO" id="GO:0003700">
    <property type="term" value="F:DNA-binding transcription factor activity"/>
    <property type="evidence" value="ECO:0007669"/>
    <property type="project" value="InterPro"/>
</dbReference>
<dbReference type="Pfam" id="PF01325">
    <property type="entry name" value="Fe_dep_repress"/>
    <property type="match status" value="1"/>
</dbReference>
<comment type="caution">
    <text evidence="15">The sequence shown here is derived from an EMBL/GenBank/DDBJ whole genome shotgun (WGS) entry which is preliminary data.</text>
</comment>
<keyword evidence="4" id="KW-0963">Cytoplasm</keyword>
<dbReference type="RefSeq" id="WP_158027863.1">
    <property type="nucleotide sequence ID" value="NZ_BMHG01000001.1"/>
</dbReference>
<dbReference type="Pfam" id="PF04023">
    <property type="entry name" value="FeoA"/>
    <property type="match status" value="1"/>
</dbReference>
<keyword evidence="11" id="KW-0464">Manganese</keyword>
<dbReference type="GO" id="GO:0046914">
    <property type="term" value="F:transition metal ion binding"/>
    <property type="evidence" value="ECO:0007669"/>
    <property type="project" value="InterPro"/>
</dbReference>
<dbReference type="GO" id="GO:0003677">
    <property type="term" value="F:DNA binding"/>
    <property type="evidence" value="ECO:0007669"/>
    <property type="project" value="UniProtKB-KW"/>
</dbReference>
<keyword evidence="10" id="KW-0804">Transcription</keyword>
<dbReference type="Gene3D" id="2.30.30.90">
    <property type="match status" value="1"/>
</dbReference>
<keyword evidence="7" id="KW-0805">Transcription regulation</keyword>
<feature type="compositionally biased region" description="Low complexity" evidence="13">
    <location>
        <begin position="230"/>
        <end position="253"/>
    </location>
</feature>
<keyword evidence="6" id="KW-0408">Iron</keyword>
<dbReference type="PANTHER" id="PTHR33238">
    <property type="entry name" value="IRON (METAL) DEPENDENT REPRESSOR, DTXR FAMILY"/>
    <property type="match status" value="1"/>
</dbReference>
<feature type="region of interest" description="Disordered" evidence="13">
    <location>
        <begin position="230"/>
        <end position="281"/>
    </location>
</feature>
<accession>A0A6H9WNI7</accession>
<dbReference type="SMART" id="SM00529">
    <property type="entry name" value="HTH_DTXR"/>
    <property type="match status" value="1"/>
</dbReference>
<evidence type="ECO:0000256" key="13">
    <source>
        <dbReference type="SAM" id="MobiDB-lite"/>
    </source>
</evidence>
<gene>
    <name evidence="15" type="ORF">F8O04_03055</name>
</gene>
<comment type="similarity">
    <text evidence="2">Belongs to the DtxR/MntR family.</text>
</comment>
<proteinExistence type="inferred from homology"/>
<dbReference type="GO" id="GO:0005737">
    <property type="term" value="C:cytoplasm"/>
    <property type="evidence" value="ECO:0007669"/>
    <property type="project" value="UniProtKB-SubCell"/>
</dbReference>
<dbReference type="InterPro" id="IPR036388">
    <property type="entry name" value="WH-like_DNA-bd_sf"/>
</dbReference>
<feature type="domain" description="HTH dtxR-type" evidence="14">
    <location>
        <begin position="6"/>
        <end position="68"/>
    </location>
</feature>
<comment type="subunit">
    <text evidence="3">Homodimer.</text>
</comment>
<dbReference type="Proteomes" id="UP000431744">
    <property type="component" value="Unassembled WGS sequence"/>
</dbReference>
<evidence type="ECO:0000313" key="16">
    <source>
        <dbReference type="Proteomes" id="UP000431744"/>
    </source>
</evidence>
<keyword evidence="5" id="KW-0678">Repressor</keyword>
<dbReference type="FunFam" id="1.10.60.10:FF:000004">
    <property type="entry name" value="DtxR family transcriptional regulator"/>
    <property type="match status" value="1"/>
</dbReference>
<dbReference type="EMBL" id="WBJY01000001">
    <property type="protein sequence ID" value="KAB1649271.1"/>
    <property type="molecule type" value="Genomic_DNA"/>
</dbReference>
<dbReference type="Pfam" id="PF02742">
    <property type="entry name" value="Fe_dep_repr_C"/>
    <property type="match status" value="1"/>
</dbReference>
<evidence type="ECO:0000256" key="12">
    <source>
        <dbReference type="ARBA" id="ARBA00032593"/>
    </source>
</evidence>
<dbReference type="OrthoDB" id="9791355at2"/>
<comment type="subcellular location">
    <subcellularLocation>
        <location evidence="1">Cytoplasm</location>
    </subcellularLocation>
</comment>
<dbReference type="PANTHER" id="PTHR33238:SF11">
    <property type="entry name" value="TRANSCRIPTIONAL REGULATOR MNTR"/>
    <property type="match status" value="1"/>
</dbReference>
<dbReference type="SUPFAM" id="SSF46785">
    <property type="entry name" value="Winged helix' DNA-binding domain"/>
    <property type="match status" value="1"/>
</dbReference>
<dbReference type="Gene3D" id="1.10.10.10">
    <property type="entry name" value="Winged helix-like DNA-binding domain superfamily/Winged helix DNA-binding domain"/>
    <property type="match status" value="1"/>
</dbReference>
<evidence type="ECO:0000256" key="3">
    <source>
        <dbReference type="ARBA" id="ARBA00011738"/>
    </source>
</evidence>
<dbReference type="SUPFAM" id="SSF47979">
    <property type="entry name" value="Iron-dependent repressor protein, dimerization domain"/>
    <property type="match status" value="1"/>
</dbReference>
<reference evidence="15 16" key="1">
    <citation type="submission" date="2019-09" db="EMBL/GenBank/DDBJ databases">
        <title>Phylogeny of genus Pseudoclavibacter and closely related genus.</title>
        <authorList>
            <person name="Li Y."/>
        </authorList>
    </citation>
    <scope>NUCLEOTIDE SEQUENCE [LARGE SCALE GENOMIC DNA]</scope>
    <source>
        <strain evidence="15 16">EGI 60007</strain>
    </source>
</reference>
<evidence type="ECO:0000259" key="14">
    <source>
        <dbReference type="PROSITE" id="PS50944"/>
    </source>
</evidence>
<dbReference type="InterPro" id="IPR050536">
    <property type="entry name" value="DtxR_MntR_Metal-Reg"/>
</dbReference>
<name>A0A6H9WNI7_9MICO</name>
<dbReference type="InterPro" id="IPR001367">
    <property type="entry name" value="Fe_dep_repressor"/>
</dbReference>
<dbReference type="Gene3D" id="1.10.60.10">
    <property type="entry name" value="Iron dependent repressor, metal binding and dimerisation domain"/>
    <property type="match status" value="1"/>
</dbReference>
<dbReference type="InterPro" id="IPR038157">
    <property type="entry name" value="FeoA_core_dom"/>
</dbReference>
<dbReference type="InterPro" id="IPR008988">
    <property type="entry name" value="Transcriptional_repressor_C"/>
</dbReference>
<evidence type="ECO:0000256" key="4">
    <source>
        <dbReference type="ARBA" id="ARBA00022490"/>
    </source>
</evidence>
<evidence type="ECO:0000256" key="8">
    <source>
        <dbReference type="ARBA" id="ARBA00023125"/>
    </source>
</evidence>
<evidence type="ECO:0000256" key="6">
    <source>
        <dbReference type="ARBA" id="ARBA00023004"/>
    </source>
</evidence>
<dbReference type="SUPFAM" id="SSF50037">
    <property type="entry name" value="C-terminal domain of transcriptional repressors"/>
    <property type="match status" value="1"/>
</dbReference>
<organism evidence="15 16">
    <name type="scientific">Pseudoclavibacter endophyticus</name>
    <dbReference type="NCBI Taxonomy" id="1778590"/>
    <lineage>
        <taxon>Bacteria</taxon>
        <taxon>Bacillati</taxon>
        <taxon>Actinomycetota</taxon>
        <taxon>Actinomycetes</taxon>
        <taxon>Micrococcales</taxon>
        <taxon>Microbacteriaceae</taxon>
        <taxon>Pseudoclavibacter</taxon>
    </lineage>
</organism>
<evidence type="ECO:0000256" key="2">
    <source>
        <dbReference type="ARBA" id="ARBA00007871"/>
    </source>
</evidence>
<dbReference type="InterPro" id="IPR036390">
    <property type="entry name" value="WH_DNA-bd_sf"/>
</dbReference>
<evidence type="ECO:0000256" key="7">
    <source>
        <dbReference type="ARBA" id="ARBA00023015"/>
    </source>
</evidence>
<dbReference type="PROSITE" id="PS50944">
    <property type="entry name" value="HTH_DTXR"/>
    <property type="match status" value="1"/>
</dbReference>
<protein>
    <recommendedName>
        <fullName evidence="12">Manganese transport regulator</fullName>
    </recommendedName>
</protein>
<evidence type="ECO:0000256" key="1">
    <source>
        <dbReference type="ARBA" id="ARBA00004496"/>
    </source>
</evidence>
<dbReference type="SMART" id="SM00899">
    <property type="entry name" value="FeoA"/>
    <property type="match status" value="1"/>
</dbReference>